<dbReference type="GO" id="GO:0140359">
    <property type="term" value="F:ABC-type transporter activity"/>
    <property type="evidence" value="ECO:0007669"/>
    <property type="project" value="InterPro"/>
</dbReference>
<evidence type="ECO:0000256" key="7">
    <source>
        <dbReference type="ARBA" id="ARBA00023136"/>
    </source>
</evidence>
<reference evidence="11" key="1">
    <citation type="submission" date="2020-04" db="EMBL/GenBank/DDBJ databases">
        <authorList>
            <person name="Zhang T."/>
        </authorList>
    </citation>
    <scope>NUCLEOTIDE SEQUENCE</scope>
    <source>
        <strain evidence="11">HKST-UBA02</strain>
    </source>
</reference>
<evidence type="ECO:0000256" key="3">
    <source>
        <dbReference type="ARBA" id="ARBA00022448"/>
    </source>
</evidence>
<dbReference type="PROSITE" id="PS51012">
    <property type="entry name" value="ABC_TM2"/>
    <property type="match status" value="1"/>
</dbReference>
<comment type="caution">
    <text evidence="11">The sequence shown here is derived from an EMBL/GenBank/DDBJ whole genome shotgun (WGS) entry which is preliminary data.</text>
</comment>
<feature type="transmembrane region" description="Helical" evidence="9">
    <location>
        <begin position="370"/>
        <end position="388"/>
    </location>
</feature>
<proteinExistence type="inferred from homology"/>
<organism evidence="11 12">
    <name type="scientific">Eiseniibacteriota bacterium</name>
    <dbReference type="NCBI Taxonomy" id="2212470"/>
    <lineage>
        <taxon>Bacteria</taxon>
        <taxon>Candidatus Eiseniibacteriota</taxon>
    </lineage>
</organism>
<evidence type="ECO:0000256" key="8">
    <source>
        <dbReference type="SAM" id="MobiDB-lite"/>
    </source>
</evidence>
<dbReference type="GO" id="GO:0005886">
    <property type="term" value="C:plasma membrane"/>
    <property type="evidence" value="ECO:0007669"/>
    <property type="project" value="UniProtKB-SubCell"/>
</dbReference>
<dbReference type="PANTHER" id="PTHR30294:SF29">
    <property type="entry name" value="MULTIDRUG ABC TRANSPORTER PERMEASE YBHS-RELATED"/>
    <property type="match status" value="1"/>
</dbReference>
<keyword evidence="3" id="KW-0813">Transport</keyword>
<dbReference type="PANTHER" id="PTHR30294">
    <property type="entry name" value="MEMBRANE COMPONENT OF ABC TRANSPORTER YHHJ-RELATED"/>
    <property type="match status" value="1"/>
</dbReference>
<dbReference type="InterPro" id="IPR047817">
    <property type="entry name" value="ABC2_TM_bact-type"/>
</dbReference>
<evidence type="ECO:0000256" key="9">
    <source>
        <dbReference type="SAM" id="Phobius"/>
    </source>
</evidence>
<accession>A0A956NFC7</accession>
<evidence type="ECO:0000256" key="1">
    <source>
        <dbReference type="ARBA" id="ARBA00004651"/>
    </source>
</evidence>
<name>A0A956NFC7_UNCEI</name>
<evidence type="ECO:0000313" key="11">
    <source>
        <dbReference type="EMBL" id="MCA9758068.1"/>
    </source>
</evidence>
<keyword evidence="6 9" id="KW-1133">Transmembrane helix</keyword>
<dbReference type="Gene3D" id="3.40.1710.10">
    <property type="entry name" value="abc type-2 transporter like domain"/>
    <property type="match status" value="1"/>
</dbReference>
<dbReference type="InterPro" id="IPR013525">
    <property type="entry name" value="ABC2_TM"/>
</dbReference>
<evidence type="ECO:0000256" key="6">
    <source>
        <dbReference type="ARBA" id="ARBA00022989"/>
    </source>
</evidence>
<keyword evidence="5 9" id="KW-0812">Transmembrane</keyword>
<reference evidence="11" key="2">
    <citation type="journal article" date="2021" name="Microbiome">
        <title>Successional dynamics and alternative stable states in a saline activated sludge microbial community over 9 years.</title>
        <authorList>
            <person name="Wang Y."/>
            <person name="Ye J."/>
            <person name="Ju F."/>
            <person name="Liu L."/>
            <person name="Boyd J.A."/>
            <person name="Deng Y."/>
            <person name="Parks D.H."/>
            <person name="Jiang X."/>
            <person name="Yin X."/>
            <person name="Woodcroft B.J."/>
            <person name="Tyson G.W."/>
            <person name="Hugenholtz P."/>
            <person name="Polz M.F."/>
            <person name="Zhang T."/>
        </authorList>
    </citation>
    <scope>NUCLEOTIDE SEQUENCE</scope>
    <source>
        <strain evidence="11">HKST-UBA02</strain>
    </source>
</reference>
<feature type="region of interest" description="Disordered" evidence="8">
    <location>
        <begin position="158"/>
        <end position="177"/>
    </location>
</feature>
<feature type="transmembrane region" description="Helical" evidence="9">
    <location>
        <begin position="249"/>
        <end position="273"/>
    </location>
</feature>
<dbReference type="Pfam" id="PF12698">
    <property type="entry name" value="ABC2_membrane_3"/>
    <property type="match status" value="1"/>
</dbReference>
<keyword evidence="4" id="KW-1003">Cell membrane</keyword>
<evidence type="ECO:0000256" key="4">
    <source>
        <dbReference type="ARBA" id="ARBA00022475"/>
    </source>
</evidence>
<dbReference type="InterPro" id="IPR051449">
    <property type="entry name" value="ABC-2_transporter_component"/>
</dbReference>
<feature type="transmembrane region" description="Helical" evidence="9">
    <location>
        <begin position="309"/>
        <end position="330"/>
    </location>
</feature>
<evidence type="ECO:0000259" key="10">
    <source>
        <dbReference type="PROSITE" id="PS51012"/>
    </source>
</evidence>
<feature type="transmembrane region" description="Helical" evidence="9">
    <location>
        <begin position="21"/>
        <end position="40"/>
    </location>
</feature>
<gene>
    <name evidence="11" type="ORF">KDA27_19905</name>
</gene>
<dbReference type="EMBL" id="JAGQHS010000140">
    <property type="protein sequence ID" value="MCA9758068.1"/>
    <property type="molecule type" value="Genomic_DNA"/>
</dbReference>
<feature type="transmembrane region" description="Helical" evidence="9">
    <location>
        <begin position="279"/>
        <end position="302"/>
    </location>
</feature>
<evidence type="ECO:0000313" key="12">
    <source>
        <dbReference type="Proteomes" id="UP000739538"/>
    </source>
</evidence>
<protein>
    <submittedName>
        <fullName evidence="11">ABC transporter permease</fullName>
    </submittedName>
</protein>
<dbReference type="Proteomes" id="UP000739538">
    <property type="component" value="Unassembled WGS sequence"/>
</dbReference>
<keyword evidence="7 9" id="KW-0472">Membrane</keyword>
<evidence type="ECO:0000256" key="2">
    <source>
        <dbReference type="ARBA" id="ARBA00007783"/>
    </source>
</evidence>
<evidence type="ECO:0000256" key="5">
    <source>
        <dbReference type="ARBA" id="ARBA00022692"/>
    </source>
</evidence>
<sequence length="393" mass="41780">MRRILAMARKEVLHILRDKRSLGVAILMPLAMVLIFGFAIDMELKNLPIGVLDQDRSTESRDLVRDMTSSGFIEVAHSLNDRGEIEPGFRRSEFRAAIVIPTGFGEKLGEGRESPIQVLIDGADGTTAATVDNYLTAVLLRYNAGLLESTAGGGAGVDQGGNGAGSGSAGSSTLSQSATIGRIDPRVRIDFNPELVSAYHVVPGLVAVILMMICALLTSIALAREKETGTLEQVLTTPVTPAQVIIGKLLPYTVIGAIDASLVLAVGAIVFGVPMRGSWLALSGYSFIYILIALSLGLLISAISGTQRVAMMIALVATYLPSLLLSGFIFELGSMPTPLRVVGQVIPATHYIRVIHGILLEGEAWFPKELAAMLALLLFLSGAAVRRFRATLE</sequence>
<comment type="similarity">
    <text evidence="2">Belongs to the ABC-2 integral membrane protein family.</text>
</comment>
<comment type="subcellular location">
    <subcellularLocation>
        <location evidence="1">Cell membrane</location>
        <topology evidence="1">Multi-pass membrane protein</topology>
    </subcellularLocation>
</comment>
<feature type="domain" description="ABC transmembrane type-2" evidence="10">
    <location>
        <begin position="167"/>
        <end position="391"/>
    </location>
</feature>
<feature type="transmembrane region" description="Helical" evidence="9">
    <location>
        <begin position="201"/>
        <end position="223"/>
    </location>
</feature>
<feature type="compositionally biased region" description="Gly residues" evidence="8">
    <location>
        <begin position="158"/>
        <end position="168"/>
    </location>
</feature>
<dbReference type="AlphaFoldDB" id="A0A956NFC7"/>